<dbReference type="RefSeq" id="WP_144943373.1">
    <property type="nucleotide sequence ID" value="NZ_BAAARF010000005.1"/>
</dbReference>
<dbReference type="Gene3D" id="1.20.120.450">
    <property type="entry name" value="dinb family like domain"/>
    <property type="match status" value="1"/>
</dbReference>
<sequence length="186" mass="21027">MYLPQIDNERATLCNYLDVQLDAIRASSYGLDDDQARRAPRRSTLSISGITKHVVYCMKQSLSGAGRHEHDQPFEAFFASFTPSDDEDIVTLLETFDEVRGEYMRMCRDGELDAELPVGPMPWVGMTEARPAKLRYLYVHHVEEFARHAGHADIIREEIDGAQAAELLAAVEGRPANDFVTPWQAR</sequence>
<organism evidence="1 2">
    <name type="scientific">Kocuria salsicia</name>
    <dbReference type="NCBI Taxonomy" id="664639"/>
    <lineage>
        <taxon>Bacteria</taxon>
        <taxon>Bacillati</taxon>
        <taxon>Actinomycetota</taxon>
        <taxon>Actinomycetes</taxon>
        <taxon>Micrococcales</taxon>
        <taxon>Micrococcaceae</taxon>
        <taxon>Kocuria</taxon>
    </lineage>
</organism>
<keyword evidence="2" id="KW-1185">Reference proteome</keyword>
<name>A0ABV3KE87_9MICC</name>
<proteinExistence type="predicted"/>
<reference evidence="1 2" key="1">
    <citation type="submission" date="2024-06" db="EMBL/GenBank/DDBJ databases">
        <title>The Natural Products Discovery Center: Release of the First 8490 Sequenced Strains for Exploring Actinobacteria Biosynthetic Diversity.</title>
        <authorList>
            <person name="Kalkreuter E."/>
            <person name="Kautsar S.A."/>
            <person name="Yang D."/>
            <person name="Bader C.D."/>
            <person name="Teijaro C.N."/>
            <person name="Fluegel L."/>
            <person name="Davis C.M."/>
            <person name="Simpson J.R."/>
            <person name="Lauterbach L."/>
            <person name="Steele A.D."/>
            <person name="Gui C."/>
            <person name="Meng S."/>
            <person name="Li G."/>
            <person name="Viehrig K."/>
            <person name="Ye F."/>
            <person name="Su P."/>
            <person name="Kiefer A.F."/>
            <person name="Nichols A."/>
            <person name="Cepeda A.J."/>
            <person name="Yan W."/>
            <person name="Fan B."/>
            <person name="Jiang Y."/>
            <person name="Adhikari A."/>
            <person name="Zheng C.-J."/>
            <person name="Schuster L."/>
            <person name="Cowan T.M."/>
            <person name="Smanski M.J."/>
            <person name="Chevrette M.G."/>
            <person name="De Carvalho L.P.S."/>
            <person name="Shen B."/>
        </authorList>
    </citation>
    <scope>NUCLEOTIDE SEQUENCE [LARGE SCALE GENOMIC DNA]</scope>
    <source>
        <strain evidence="1 2">NPDC079179</strain>
    </source>
</reference>
<comment type="caution">
    <text evidence="1">The sequence shown here is derived from an EMBL/GenBank/DDBJ whole genome shotgun (WGS) entry which is preliminary data.</text>
</comment>
<evidence type="ECO:0000313" key="2">
    <source>
        <dbReference type="Proteomes" id="UP001553031"/>
    </source>
</evidence>
<dbReference type="InterPro" id="IPR034660">
    <property type="entry name" value="DinB/YfiT-like"/>
</dbReference>
<dbReference type="EMBL" id="JBFBLL010000007">
    <property type="protein sequence ID" value="MEV8158704.1"/>
    <property type="molecule type" value="Genomic_DNA"/>
</dbReference>
<evidence type="ECO:0000313" key="1">
    <source>
        <dbReference type="EMBL" id="MEV8158704.1"/>
    </source>
</evidence>
<accession>A0ABV3KE87</accession>
<dbReference type="Pfam" id="PF04978">
    <property type="entry name" value="MST"/>
    <property type="match status" value="1"/>
</dbReference>
<dbReference type="SUPFAM" id="SSF109854">
    <property type="entry name" value="DinB/YfiT-like putative metalloenzymes"/>
    <property type="match status" value="1"/>
</dbReference>
<dbReference type="Proteomes" id="UP001553031">
    <property type="component" value="Unassembled WGS sequence"/>
</dbReference>
<protein>
    <submittedName>
        <fullName evidence="1">DUF664 domain-containing protein</fullName>
    </submittedName>
</protein>
<gene>
    <name evidence="1" type="ORF">AB0O96_10970</name>
</gene>
<dbReference type="InterPro" id="IPR007061">
    <property type="entry name" value="MST-like"/>
</dbReference>